<dbReference type="Proteomes" id="UP000464314">
    <property type="component" value="Chromosome"/>
</dbReference>
<dbReference type="AlphaFoldDB" id="A0A6P1TRQ1"/>
<dbReference type="InterPro" id="IPR011051">
    <property type="entry name" value="RmlC_Cupin_sf"/>
</dbReference>
<keyword evidence="1" id="KW-0479">Metal-binding</keyword>
<dbReference type="GO" id="GO:0046872">
    <property type="term" value="F:metal ion binding"/>
    <property type="evidence" value="ECO:0007669"/>
    <property type="project" value="UniProtKB-KW"/>
</dbReference>
<dbReference type="PANTHER" id="PTHR35848">
    <property type="entry name" value="OXALATE-BINDING PROTEIN"/>
    <property type="match status" value="1"/>
</dbReference>
<dbReference type="Pfam" id="PF07883">
    <property type="entry name" value="Cupin_2"/>
    <property type="match status" value="1"/>
</dbReference>
<organism evidence="3 4">
    <name type="scientific">Anaerocolumna sedimenticola</name>
    <dbReference type="NCBI Taxonomy" id="2696063"/>
    <lineage>
        <taxon>Bacteria</taxon>
        <taxon>Bacillati</taxon>
        <taxon>Bacillota</taxon>
        <taxon>Clostridia</taxon>
        <taxon>Lachnospirales</taxon>
        <taxon>Lachnospiraceae</taxon>
        <taxon>Anaerocolumna</taxon>
    </lineage>
</organism>
<dbReference type="CDD" id="cd02221">
    <property type="entry name" value="cupin_TM1287-like"/>
    <property type="match status" value="1"/>
</dbReference>
<gene>
    <name evidence="3" type="ORF">Ana3638_22150</name>
</gene>
<sequence length="110" mass="12520">MFHKIEEQRIHIGEDGVHLHFLQEPEELYNKGRMYARITIEPGCSIAYHEHEGEMESFYVAKGCCVMDDNGTEMEAHVGDILVTPHGSGHAVYNRTNEPIELIALIINQN</sequence>
<dbReference type="PANTHER" id="PTHR35848:SF6">
    <property type="entry name" value="CUPIN TYPE-2 DOMAIN-CONTAINING PROTEIN"/>
    <property type="match status" value="1"/>
</dbReference>
<dbReference type="EMBL" id="CP048000">
    <property type="protein sequence ID" value="QHQ63143.1"/>
    <property type="molecule type" value="Genomic_DNA"/>
</dbReference>
<evidence type="ECO:0000313" key="3">
    <source>
        <dbReference type="EMBL" id="QHQ63143.1"/>
    </source>
</evidence>
<proteinExistence type="predicted"/>
<dbReference type="Gene3D" id="2.60.120.10">
    <property type="entry name" value="Jelly Rolls"/>
    <property type="match status" value="1"/>
</dbReference>
<dbReference type="InterPro" id="IPR013096">
    <property type="entry name" value="Cupin_2"/>
</dbReference>
<dbReference type="InterPro" id="IPR051610">
    <property type="entry name" value="GPI/OXD"/>
</dbReference>
<evidence type="ECO:0000256" key="1">
    <source>
        <dbReference type="ARBA" id="ARBA00022723"/>
    </source>
</evidence>
<accession>A0A6P1TRQ1</accession>
<protein>
    <submittedName>
        <fullName evidence="3">Cupin domain-containing protein</fullName>
    </submittedName>
</protein>
<evidence type="ECO:0000313" key="4">
    <source>
        <dbReference type="Proteomes" id="UP000464314"/>
    </source>
</evidence>
<dbReference type="KEGG" id="anr:Ana3638_22150"/>
<keyword evidence="4" id="KW-1185">Reference proteome</keyword>
<dbReference type="RefSeq" id="WP_161839964.1">
    <property type="nucleotide sequence ID" value="NZ_CP048000.1"/>
</dbReference>
<dbReference type="SUPFAM" id="SSF51182">
    <property type="entry name" value="RmlC-like cupins"/>
    <property type="match status" value="1"/>
</dbReference>
<name>A0A6P1TRQ1_9FIRM</name>
<reference evidence="3 4" key="1">
    <citation type="submission" date="2020-01" db="EMBL/GenBank/DDBJ databases">
        <title>Genome analysis of Anaerocolumna sp. CBA3638.</title>
        <authorList>
            <person name="Kim J."/>
            <person name="Roh S.W."/>
        </authorList>
    </citation>
    <scope>NUCLEOTIDE SEQUENCE [LARGE SCALE GENOMIC DNA]</scope>
    <source>
        <strain evidence="3 4">CBA3638</strain>
    </source>
</reference>
<dbReference type="InterPro" id="IPR014710">
    <property type="entry name" value="RmlC-like_jellyroll"/>
</dbReference>
<evidence type="ECO:0000259" key="2">
    <source>
        <dbReference type="Pfam" id="PF07883"/>
    </source>
</evidence>
<feature type="domain" description="Cupin type-2" evidence="2">
    <location>
        <begin position="37"/>
        <end position="104"/>
    </location>
</feature>